<evidence type="ECO:0000313" key="6">
    <source>
        <dbReference type="EMBL" id="TFK41047.1"/>
    </source>
</evidence>
<dbReference type="GO" id="GO:0030686">
    <property type="term" value="C:90S preribosome"/>
    <property type="evidence" value="ECO:0007669"/>
    <property type="project" value="InterPro"/>
</dbReference>
<gene>
    <name evidence="6" type="ORF">BDQ12DRAFT_678791</name>
</gene>
<dbReference type="InterPro" id="IPR028160">
    <property type="entry name" value="Slx9-like"/>
</dbReference>
<comment type="similarity">
    <text evidence="2">Belongs to the SLX9 family.</text>
</comment>
<dbReference type="Pfam" id="PF15341">
    <property type="entry name" value="SLX9"/>
    <property type="match status" value="1"/>
</dbReference>
<organism evidence="6 7">
    <name type="scientific">Crucibulum laeve</name>
    <dbReference type="NCBI Taxonomy" id="68775"/>
    <lineage>
        <taxon>Eukaryota</taxon>
        <taxon>Fungi</taxon>
        <taxon>Dikarya</taxon>
        <taxon>Basidiomycota</taxon>
        <taxon>Agaricomycotina</taxon>
        <taxon>Agaricomycetes</taxon>
        <taxon>Agaricomycetidae</taxon>
        <taxon>Agaricales</taxon>
        <taxon>Agaricineae</taxon>
        <taxon>Nidulariaceae</taxon>
        <taxon>Crucibulum</taxon>
    </lineage>
</organism>
<proteinExistence type="inferred from homology"/>
<comment type="subcellular location">
    <subcellularLocation>
        <location evidence="1">Nucleus</location>
        <location evidence="1">Nucleolus</location>
    </subcellularLocation>
</comment>
<evidence type="ECO:0000256" key="1">
    <source>
        <dbReference type="ARBA" id="ARBA00004604"/>
    </source>
</evidence>
<evidence type="ECO:0000256" key="2">
    <source>
        <dbReference type="ARBA" id="ARBA00011022"/>
    </source>
</evidence>
<reference evidence="6 7" key="1">
    <citation type="journal article" date="2019" name="Nat. Ecol. Evol.">
        <title>Megaphylogeny resolves global patterns of mushroom evolution.</title>
        <authorList>
            <person name="Varga T."/>
            <person name="Krizsan K."/>
            <person name="Foldi C."/>
            <person name="Dima B."/>
            <person name="Sanchez-Garcia M."/>
            <person name="Sanchez-Ramirez S."/>
            <person name="Szollosi G.J."/>
            <person name="Szarkandi J.G."/>
            <person name="Papp V."/>
            <person name="Albert L."/>
            <person name="Andreopoulos W."/>
            <person name="Angelini C."/>
            <person name="Antonin V."/>
            <person name="Barry K.W."/>
            <person name="Bougher N.L."/>
            <person name="Buchanan P."/>
            <person name="Buyck B."/>
            <person name="Bense V."/>
            <person name="Catcheside P."/>
            <person name="Chovatia M."/>
            <person name="Cooper J."/>
            <person name="Damon W."/>
            <person name="Desjardin D."/>
            <person name="Finy P."/>
            <person name="Geml J."/>
            <person name="Haridas S."/>
            <person name="Hughes K."/>
            <person name="Justo A."/>
            <person name="Karasinski D."/>
            <person name="Kautmanova I."/>
            <person name="Kiss B."/>
            <person name="Kocsube S."/>
            <person name="Kotiranta H."/>
            <person name="LaButti K.M."/>
            <person name="Lechner B.E."/>
            <person name="Liimatainen K."/>
            <person name="Lipzen A."/>
            <person name="Lukacs Z."/>
            <person name="Mihaltcheva S."/>
            <person name="Morgado L.N."/>
            <person name="Niskanen T."/>
            <person name="Noordeloos M.E."/>
            <person name="Ohm R.A."/>
            <person name="Ortiz-Santana B."/>
            <person name="Ovrebo C."/>
            <person name="Racz N."/>
            <person name="Riley R."/>
            <person name="Savchenko A."/>
            <person name="Shiryaev A."/>
            <person name="Soop K."/>
            <person name="Spirin V."/>
            <person name="Szebenyi C."/>
            <person name="Tomsovsky M."/>
            <person name="Tulloss R.E."/>
            <person name="Uehling J."/>
            <person name="Grigoriev I.V."/>
            <person name="Vagvolgyi C."/>
            <person name="Papp T."/>
            <person name="Martin F.M."/>
            <person name="Miettinen O."/>
            <person name="Hibbett D.S."/>
            <person name="Nagy L.G."/>
        </authorList>
    </citation>
    <scope>NUCLEOTIDE SEQUENCE [LARGE SCALE GENOMIC DNA]</scope>
    <source>
        <strain evidence="6 7">CBS 166.37</strain>
    </source>
</reference>
<accession>A0A5C3M870</accession>
<protein>
    <recommendedName>
        <fullName evidence="3">Ribosome biogenesis protein SLX9</fullName>
    </recommendedName>
</protein>
<evidence type="ECO:0000256" key="4">
    <source>
        <dbReference type="ARBA" id="ARBA00023242"/>
    </source>
</evidence>
<dbReference type="GO" id="GO:0005730">
    <property type="term" value="C:nucleolus"/>
    <property type="evidence" value="ECO:0007669"/>
    <property type="project" value="UniProtKB-SubCell"/>
</dbReference>
<name>A0A5C3M870_9AGAR</name>
<dbReference type="OrthoDB" id="18703at2759"/>
<dbReference type="Proteomes" id="UP000308652">
    <property type="component" value="Unassembled WGS sequence"/>
</dbReference>
<evidence type="ECO:0000313" key="7">
    <source>
        <dbReference type="Proteomes" id="UP000308652"/>
    </source>
</evidence>
<dbReference type="GO" id="GO:0000462">
    <property type="term" value="P:maturation of SSU-rRNA from tricistronic rRNA transcript (SSU-rRNA, 5.8S rRNA, LSU-rRNA)"/>
    <property type="evidence" value="ECO:0007669"/>
    <property type="project" value="InterPro"/>
</dbReference>
<feature type="region of interest" description="Disordered" evidence="5">
    <location>
        <begin position="115"/>
        <end position="158"/>
    </location>
</feature>
<dbReference type="AlphaFoldDB" id="A0A5C3M870"/>
<keyword evidence="4" id="KW-0539">Nucleus</keyword>
<dbReference type="EMBL" id="ML213595">
    <property type="protein sequence ID" value="TFK41047.1"/>
    <property type="molecule type" value="Genomic_DNA"/>
</dbReference>
<dbReference type="STRING" id="68775.A0A5C3M870"/>
<evidence type="ECO:0000256" key="5">
    <source>
        <dbReference type="SAM" id="MobiDB-lite"/>
    </source>
</evidence>
<evidence type="ECO:0000256" key="3">
    <source>
        <dbReference type="ARBA" id="ARBA00021321"/>
    </source>
</evidence>
<dbReference type="GO" id="GO:0030688">
    <property type="term" value="C:preribosome, small subunit precursor"/>
    <property type="evidence" value="ECO:0007669"/>
    <property type="project" value="InterPro"/>
</dbReference>
<keyword evidence="7" id="KW-1185">Reference proteome</keyword>
<sequence>MPKERRKRIGAHEPSVKLNKRTFASQQNTVQYVEVGAAMNDSPADIFHSMGDVATISLSKKQKQQLKREALLQKLEGSKSPYSKSHNRRLKRKANEQIAGGLDDIQAVITALDDTAPSQPSDEHAQSDSMTTEGEKAKANPKIGKIGEGKGVPLSKRQRKRALQLERVRHPLILTNSHFSSNPFETIRLHAQNTLLKH</sequence>